<evidence type="ECO:0000256" key="3">
    <source>
        <dbReference type="ARBA" id="ARBA00022691"/>
    </source>
</evidence>
<evidence type="ECO:0000313" key="6">
    <source>
        <dbReference type="Proteomes" id="UP000000233"/>
    </source>
</evidence>
<dbReference type="CDD" id="cd02440">
    <property type="entry name" value="AdoMet_MTases"/>
    <property type="match status" value="1"/>
</dbReference>
<keyword evidence="2" id="KW-0808">Transferase</keyword>
<dbReference type="Pfam" id="PF06325">
    <property type="entry name" value="PrmA"/>
    <property type="match status" value="1"/>
</dbReference>
<dbReference type="Gene3D" id="3.40.50.150">
    <property type="entry name" value="Vaccinia Virus protein VP39"/>
    <property type="match status" value="1"/>
</dbReference>
<dbReference type="InterPro" id="IPR029063">
    <property type="entry name" value="SAM-dependent_MTases_sf"/>
</dbReference>
<sequence>MVGCCGGYATGDPGGSRNRQAYPSHRVTSRRFEDNAHATRPGRQRASLAEHSISRRREPCEQPWVRTLTSTQAQRAEPSGSPMSLAIARRPASLAVLALLLTALLPAHAQIAPELDVPYVPTPDRVVARMLAMADVKAGDTVIDLGSGDGRIAIAAVRDRGADSALGIDLDPERIREAKANAEAAGVADKVSFEQGDLFKKDIADATVVTMYLLPRINMRLRPVILDTLKPGTRVVSHAFDMNDWPADRTDYVGGSYVYLWVVPAKVDGRWEVETADGRFTLELQQQFQQVFGVARSGGLHNSVTGSLEGDVFHFNVGGMDYVGKVEGDRINPLQGEGVASGWSARRS</sequence>
<evidence type="ECO:0000256" key="1">
    <source>
        <dbReference type="ARBA" id="ARBA00022603"/>
    </source>
</evidence>
<dbReference type="InterPro" id="IPR026170">
    <property type="entry name" value="FAM173A/B"/>
</dbReference>
<dbReference type="HOGENOM" id="CLU_068443_0_0_6"/>
<evidence type="ECO:0000256" key="4">
    <source>
        <dbReference type="SAM" id="MobiDB-lite"/>
    </source>
</evidence>
<reference evidence="5 6" key="1">
    <citation type="journal article" date="2008" name="Proc. Natl. Acad. Sci. U.S.A.">
        <title>Nitrogen fixation island and rhizosphere competence traits in the genome of root-associated Pseudomonas stutzeri A1501.</title>
        <authorList>
            <person name="Yan Y."/>
            <person name="Yang J."/>
            <person name="Dou Y."/>
            <person name="Chen M."/>
            <person name="Ping S."/>
            <person name="Peng J."/>
            <person name="Lu W."/>
            <person name="Zhang W."/>
            <person name="Yao Z."/>
            <person name="Li H."/>
            <person name="Liu W."/>
            <person name="He S."/>
            <person name="Geng L."/>
            <person name="Zhang X."/>
            <person name="Yang F."/>
            <person name="Yu H."/>
            <person name="Zhan Y."/>
            <person name="Li D."/>
            <person name="Lin Z."/>
            <person name="Wang Y."/>
            <person name="Elmerich C."/>
            <person name="Lin M."/>
            <person name="Jin Q."/>
        </authorList>
    </citation>
    <scope>NUCLEOTIDE SEQUENCE [LARGE SCALE GENOMIC DNA]</scope>
    <source>
        <strain evidence="5 6">A1501</strain>
    </source>
</reference>
<dbReference type="SUPFAM" id="SSF53335">
    <property type="entry name" value="S-adenosyl-L-methionine-dependent methyltransferases"/>
    <property type="match status" value="1"/>
</dbReference>
<dbReference type="GO" id="GO:0016279">
    <property type="term" value="F:protein-lysine N-methyltransferase activity"/>
    <property type="evidence" value="ECO:0007669"/>
    <property type="project" value="InterPro"/>
</dbReference>
<keyword evidence="1 5" id="KW-0489">Methyltransferase</keyword>
<name>A4VNW2_STUS1</name>
<evidence type="ECO:0000256" key="2">
    <source>
        <dbReference type="ARBA" id="ARBA00022679"/>
    </source>
</evidence>
<dbReference type="eggNOG" id="COG2890">
    <property type="taxonomic scope" value="Bacteria"/>
</dbReference>
<proteinExistence type="predicted"/>
<accession>A4VNW2</accession>
<dbReference type="GO" id="GO:0032259">
    <property type="term" value="P:methylation"/>
    <property type="evidence" value="ECO:0007669"/>
    <property type="project" value="UniProtKB-KW"/>
</dbReference>
<evidence type="ECO:0000313" key="5">
    <source>
        <dbReference type="EMBL" id="ABP80663.1"/>
    </source>
</evidence>
<protein>
    <submittedName>
        <fullName evidence="5">Methyltransferase</fullName>
    </submittedName>
</protein>
<feature type="region of interest" description="Disordered" evidence="4">
    <location>
        <begin position="9"/>
        <end position="82"/>
    </location>
</feature>
<gene>
    <name evidence="5" type="ordered locus">PST_3022</name>
</gene>
<keyword evidence="6" id="KW-1185">Reference proteome</keyword>
<dbReference type="Proteomes" id="UP000000233">
    <property type="component" value="Chromosome"/>
</dbReference>
<dbReference type="KEGG" id="psa:PST_3022"/>
<dbReference type="PANTHER" id="PTHR13610">
    <property type="entry name" value="METHYLTRANSFERASE DOMAIN-CONTAINING PROTEIN"/>
    <property type="match status" value="1"/>
</dbReference>
<dbReference type="AlphaFoldDB" id="A4VNW2"/>
<dbReference type="EMBL" id="CP000304">
    <property type="protein sequence ID" value="ABP80663.1"/>
    <property type="molecule type" value="Genomic_DNA"/>
</dbReference>
<dbReference type="PANTHER" id="PTHR13610:SF11">
    <property type="entry name" value="METHYLTRANSFERASE DOMAIN-CONTAINING PROTEIN"/>
    <property type="match status" value="1"/>
</dbReference>
<organism evidence="5 6">
    <name type="scientific">Stutzerimonas stutzeri (strain A1501)</name>
    <name type="common">Pseudomonas stutzeri</name>
    <dbReference type="NCBI Taxonomy" id="379731"/>
    <lineage>
        <taxon>Bacteria</taxon>
        <taxon>Pseudomonadati</taxon>
        <taxon>Pseudomonadota</taxon>
        <taxon>Gammaproteobacteria</taxon>
        <taxon>Pseudomonadales</taxon>
        <taxon>Pseudomonadaceae</taxon>
        <taxon>Stutzerimonas</taxon>
    </lineage>
</organism>
<keyword evidence="3" id="KW-0949">S-adenosyl-L-methionine</keyword>